<name>K1WW43_MARBU</name>
<dbReference type="SUPFAM" id="SSF63825">
    <property type="entry name" value="YWTD domain"/>
    <property type="match status" value="1"/>
</dbReference>
<dbReference type="HOGENOM" id="CLU_2306695_0_0_1"/>
<keyword evidence="2" id="KW-1185">Reference proteome</keyword>
<dbReference type="Proteomes" id="UP000006753">
    <property type="component" value="Unassembled WGS sequence"/>
</dbReference>
<gene>
    <name evidence="1" type="ORF">MBM_05131</name>
</gene>
<dbReference type="EMBL" id="JH921438">
    <property type="protein sequence ID" value="EKD16662.1"/>
    <property type="molecule type" value="Genomic_DNA"/>
</dbReference>
<proteinExistence type="predicted"/>
<dbReference type="Gene3D" id="2.120.10.30">
    <property type="entry name" value="TolB, C-terminal domain"/>
    <property type="match status" value="1"/>
</dbReference>
<dbReference type="InParanoid" id="K1WW43"/>
<dbReference type="STRING" id="1072389.K1WW43"/>
<accession>K1WW43</accession>
<dbReference type="AlphaFoldDB" id="K1WW43"/>
<reference evidence="1 2" key="1">
    <citation type="journal article" date="2012" name="BMC Genomics">
        <title>Sequencing the genome of Marssonina brunnea reveals fungus-poplar co-evolution.</title>
        <authorList>
            <person name="Zhu S."/>
            <person name="Cao Y.-Z."/>
            <person name="Jiang C."/>
            <person name="Tan B.-Y."/>
            <person name="Wang Z."/>
            <person name="Feng S."/>
            <person name="Zhang L."/>
            <person name="Su X.-H."/>
            <person name="Brejova B."/>
            <person name="Vinar T."/>
            <person name="Xu M."/>
            <person name="Wang M.-X."/>
            <person name="Zhang S.-G."/>
            <person name="Huang M.-R."/>
            <person name="Wu R."/>
            <person name="Zhou Y."/>
        </authorList>
    </citation>
    <scope>NUCLEOTIDE SEQUENCE [LARGE SCALE GENOMIC DNA]</scope>
    <source>
        <strain evidence="1 2">MB_m1</strain>
    </source>
</reference>
<dbReference type="OrthoDB" id="5958943at2759"/>
<dbReference type="InterPro" id="IPR011042">
    <property type="entry name" value="6-blade_b-propeller_TolB-like"/>
</dbReference>
<sequence>MNLENTVHSGKVLVGSLDGRELRTLVSDQALPDGLDVSLKAVSGVHTPEQLIIDQENDKLYFCDREGLCVMRANFDGTQQETLIQNGNWEKREGRENHLD</sequence>
<evidence type="ECO:0000313" key="1">
    <source>
        <dbReference type="EMBL" id="EKD16662.1"/>
    </source>
</evidence>
<dbReference type="KEGG" id="mbe:MBM_05131"/>
<organism evidence="1 2">
    <name type="scientific">Marssonina brunnea f. sp. multigermtubi (strain MB_m1)</name>
    <name type="common">Marssonina leaf spot fungus</name>
    <dbReference type="NCBI Taxonomy" id="1072389"/>
    <lineage>
        <taxon>Eukaryota</taxon>
        <taxon>Fungi</taxon>
        <taxon>Dikarya</taxon>
        <taxon>Ascomycota</taxon>
        <taxon>Pezizomycotina</taxon>
        <taxon>Leotiomycetes</taxon>
        <taxon>Helotiales</taxon>
        <taxon>Drepanopezizaceae</taxon>
        <taxon>Drepanopeziza</taxon>
    </lineage>
</organism>
<evidence type="ECO:0000313" key="2">
    <source>
        <dbReference type="Proteomes" id="UP000006753"/>
    </source>
</evidence>
<protein>
    <submittedName>
        <fullName evidence="1">3-hydroxyacyl-CoA dehydrogenase</fullName>
    </submittedName>
</protein>